<dbReference type="AlphaFoldDB" id="A0A5K8A055"/>
<dbReference type="Proteomes" id="UP000425960">
    <property type="component" value="Chromosome"/>
</dbReference>
<dbReference type="EMBL" id="AP021876">
    <property type="protein sequence ID" value="BBO85909.1"/>
    <property type="molecule type" value="Genomic_DNA"/>
</dbReference>
<gene>
    <name evidence="1" type="ORF">DSCO28_64750</name>
</gene>
<dbReference type="RefSeq" id="WP_155325370.1">
    <property type="nucleotide sequence ID" value="NZ_AP021876.1"/>
</dbReference>
<proteinExistence type="predicted"/>
<organism evidence="1 2">
    <name type="scientific">Desulfosarcina ovata subsp. sediminis</name>
    <dbReference type="NCBI Taxonomy" id="885957"/>
    <lineage>
        <taxon>Bacteria</taxon>
        <taxon>Pseudomonadati</taxon>
        <taxon>Thermodesulfobacteriota</taxon>
        <taxon>Desulfobacteria</taxon>
        <taxon>Desulfobacterales</taxon>
        <taxon>Desulfosarcinaceae</taxon>
        <taxon>Desulfosarcina</taxon>
    </lineage>
</organism>
<dbReference type="KEGG" id="dov:DSCO28_64750"/>
<accession>A0A5K8A055</accession>
<reference evidence="1 2" key="1">
    <citation type="submission" date="2019-11" db="EMBL/GenBank/DDBJ databases">
        <title>Comparative genomics of hydrocarbon-degrading Desulfosarcina strains.</title>
        <authorList>
            <person name="Watanabe M."/>
            <person name="Kojima H."/>
            <person name="Fukui M."/>
        </authorList>
    </citation>
    <scope>NUCLEOTIDE SEQUENCE [LARGE SCALE GENOMIC DNA]</scope>
    <source>
        <strain evidence="1 2">28bB2T</strain>
    </source>
</reference>
<evidence type="ECO:0000313" key="1">
    <source>
        <dbReference type="EMBL" id="BBO85909.1"/>
    </source>
</evidence>
<protein>
    <submittedName>
        <fullName evidence="1">Uncharacterized protein</fullName>
    </submittedName>
</protein>
<name>A0A5K8A055_9BACT</name>
<evidence type="ECO:0000313" key="2">
    <source>
        <dbReference type="Proteomes" id="UP000425960"/>
    </source>
</evidence>
<sequence length="86" mass="9477">MRNYQCPHYHRCLTRAARDNLPDLCCRGCLFEHDHSGRVDLDDLAGALALIAVIVSPGIDPRMAVGVARNNLLPIVDHLAGERLFG</sequence>